<dbReference type="EMBL" id="CP009285">
    <property type="protein sequence ID" value="AIQ57145.1"/>
    <property type="molecule type" value="Genomic_DNA"/>
</dbReference>
<dbReference type="InterPro" id="IPR043129">
    <property type="entry name" value="ATPase_NBD"/>
</dbReference>
<evidence type="ECO:0000256" key="1">
    <source>
        <dbReference type="ARBA" id="ARBA00002486"/>
    </source>
</evidence>
<dbReference type="OrthoDB" id="9796533at2"/>
<dbReference type="PANTHER" id="PTHR18964:SF149">
    <property type="entry name" value="BIFUNCTIONAL UDP-N-ACETYLGLUCOSAMINE 2-EPIMERASE_N-ACETYLMANNOSAMINE KINASE"/>
    <property type="match status" value="1"/>
</dbReference>
<evidence type="ECO:0000256" key="2">
    <source>
        <dbReference type="ARBA" id="ARBA00006479"/>
    </source>
</evidence>
<dbReference type="RefSeq" id="WP_042211403.1">
    <property type="nucleotide sequence ID" value="NZ_CP009285.1"/>
</dbReference>
<dbReference type="PANTHER" id="PTHR18964">
    <property type="entry name" value="ROK (REPRESSOR, ORF, KINASE) FAMILY"/>
    <property type="match status" value="1"/>
</dbReference>
<keyword evidence="5" id="KW-1185">Reference proteome</keyword>
<gene>
    <name evidence="4" type="ORF">PBOR_09525</name>
</gene>
<dbReference type="SUPFAM" id="SSF46785">
    <property type="entry name" value="Winged helix' DNA-binding domain"/>
    <property type="match status" value="1"/>
</dbReference>
<evidence type="ECO:0000256" key="3">
    <source>
        <dbReference type="ARBA" id="ARBA00022629"/>
    </source>
</evidence>
<name>A0A089LAL5_PAEBO</name>
<reference evidence="4" key="1">
    <citation type="submission" date="2014-08" db="EMBL/GenBank/DDBJ databases">
        <title>Comparative genomics of the Paenibacillus odorifer group.</title>
        <authorList>
            <person name="den Bakker H.C."/>
            <person name="Tsai Y.-C.Y.-C."/>
            <person name="Martin N."/>
            <person name="Korlach J."/>
            <person name="Wiedmann M."/>
        </authorList>
    </citation>
    <scope>NUCLEOTIDE SEQUENCE [LARGE SCALE GENOMIC DNA]</scope>
    <source>
        <strain evidence="4">DSM 13188</strain>
    </source>
</reference>
<proteinExistence type="inferred from homology"/>
<dbReference type="Gene3D" id="1.10.10.10">
    <property type="entry name" value="Winged helix-like DNA-binding domain superfamily/Winged helix DNA-binding domain"/>
    <property type="match status" value="1"/>
</dbReference>
<dbReference type="AlphaFoldDB" id="A0A089LAL5"/>
<dbReference type="Gene3D" id="3.30.420.40">
    <property type="match status" value="2"/>
</dbReference>
<evidence type="ECO:0000313" key="5">
    <source>
        <dbReference type="Proteomes" id="UP000029518"/>
    </source>
</evidence>
<dbReference type="InterPro" id="IPR036390">
    <property type="entry name" value="WH_DNA-bd_sf"/>
</dbReference>
<accession>A0A089LAL5</accession>
<comment type="similarity">
    <text evidence="2">Belongs to the ROK (NagC/XylR) family.</text>
</comment>
<dbReference type="GO" id="GO:0042732">
    <property type="term" value="P:D-xylose metabolic process"/>
    <property type="evidence" value="ECO:0007669"/>
    <property type="project" value="UniProtKB-KW"/>
</dbReference>
<organism evidence="4 5">
    <name type="scientific">Paenibacillus borealis</name>
    <dbReference type="NCBI Taxonomy" id="160799"/>
    <lineage>
        <taxon>Bacteria</taxon>
        <taxon>Bacillati</taxon>
        <taxon>Bacillota</taxon>
        <taxon>Bacilli</taxon>
        <taxon>Bacillales</taxon>
        <taxon>Paenibacillaceae</taxon>
        <taxon>Paenibacillus</taxon>
    </lineage>
</organism>
<sequence>MLLIHELIANPKAREIYFTVRKHGTVSKQSLLDESGLTISTLTRILDELLSLELLVEVGFGESTGGRRPTLYETNPSYAYLLGLEISRTHAKLVLTDFHLQLLGEYTWNMDAVLTPELLMESLHDQVQQMLAAASIDLSRVAGLGIGAVGPLDRKAGVILNPARFAAPGWSQVHIKEQLEQRLAVPVYLDNGANTALLGEYWASSNRMQHHLLYLHAGIGLRSAIMNDGRLLYGMIDTEGAVGQMIIEGSGLPPHVPGGNAGAWESYVSIHTLERQAREVWRLGSSGLLRSLAESAEQLEFTHLIEALHARDPEVVRLFHEMAVYCGIGLANLINILHPEEVILGGPLFLAADDFYQEAIRIALERTYYREQYNVRFTRSKLGERSVAAGACAMVLHQLTN</sequence>
<keyword evidence="3" id="KW-0859">Xylose metabolism</keyword>
<dbReference type="InterPro" id="IPR000600">
    <property type="entry name" value="ROK"/>
</dbReference>
<dbReference type="Proteomes" id="UP000029518">
    <property type="component" value="Chromosome"/>
</dbReference>
<comment type="function">
    <text evidence="1">Transcriptional repressor of xylose-utilizing enzymes.</text>
</comment>
<dbReference type="Pfam" id="PF00480">
    <property type="entry name" value="ROK"/>
    <property type="match status" value="1"/>
</dbReference>
<dbReference type="HOGENOM" id="CLU_036604_13_1_9"/>
<keyword evidence="3" id="KW-0119">Carbohydrate metabolism</keyword>
<protein>
    <submittedName>
        <fullName evidence="4">ROK family transcriptional regulator</fullName>
    </submittedName>
</protein>
<evidence type="ECO:0000313" key="4">
    <source>
        <dbReference type="EMBL" id="AIQ57145.1"/>
    </source>
</evidence>
<dbReference type="KEGG" id="pbd:PBOR_09525"/>
<dbReference type="InterPro" id="IPR036388">
    <property type="entry name" value="WH-like_DNA-bd_sf"/>
</dbReference>
<dbReference type="SUPFAM" id="SSF53067">
    <property type="entry name" value="Actin-like ATPase domain"/>
    <property type="match status" value="1"/>
</dbReference>